<evidence type="ECO:0000313" key="3">
    <source>
        <dbReference type="Proteomes" id="UP001153069"/>
    </source>
</evidence>
<proteinExistence type="predicted"/>
<dbReference type="AlphaFoldDB" id="A0A9N8HRL4"/>
<feature type="region of interest" description="Disordered" evidence="1">
    <location>
        <begin position="158"/>
        <end position="201"/>
    </location>
</feature>
<feature type="compositionally biased region" description="Basic and acidic residues" evidence="1">
    <location>
        <begin position="262"/>
        <end position="273"/>
    </location>
</feature>
<name>A0A9N8HRL4_9STRA</name>
<evidence type="ECO:0000313" key="2">
    <source>
        <dbReference type="EMBL" id="CAB9523391.1"/>
    </source>
</evidence>
<gene>
    <name evidence="2" type="ORF">SEMRO_1411_G270380.1</name>
</gene>
<keyword evidence="3" id="KW-1185">Reference proteome</keyword>
<feature type="compositionally biased region" description="Basic and acidic residues" evidence="1">
    <location>
        <begin position="9"/>
        <end position="25"/>
    </location>
</feature>
<organism evidence="2 3">
    <name type="scientific">Seminavis robusta</name>
    <dbReference type="NCBI Taxonomy" id="568900"/>
    <lineage>
        <taxon>Eukaryota</taxon>
        <taxon>Sar</taxon>
        <taxon>Stramenopiles</taxon>
        <taxon>Ochrophyta</taxon>
        <taxon>Bacillariophyta</taxon>
        <taxon>Bacillariophyceae</taxon>
        <taxon>Bacillariophycidae</taxon>
        <taxon>Naviculales</taxon>
        <taxon>Naviculaceae</taxon>
        <taxon>Seminavis</taxon>
    </lineage>
</organism>
<feature type="region of interest" description="Disordered" evidence="1">
    <location>
        <begin position="1"/>
        <end position="58"/>
    </location>
</feature>
<evidence type="ECO:0000256" key="1">
    <source>
        <dbReference type="SAM" id="MobiDB-lite"/>
    </source>
</evidence>
<feature type="region of interest" description="Disordered" evidence="1">
    <location>
        <begin position="262"/>
        <end position="281"/>
    </location>
</feature>
<sequence>MALYYNERTGNDDEKRGQMLSEWKHPQNRRSSLAQEGRTMSDPMMLCEDDTDSEDEDNVLSKFGTSMRSFFADDKHLRTPPPLSKLYPQEETKEQVDLGVVTYLGKQYSARDVFERCNSRRSLSSQSSSRTLQSLDEQATDLRSCLVRGLSNLVVGGGDEANSTASSPMAAKNRAQSPPRERPSQSSRRNRPKMSEVSVSADGYVERDEYLDMLSVDQEDLLDLADDPTDFAALKLALKKNGAITNTLLQQGLHVFVHKNRELKQRQSKKDESAQEGAVSA</sequence>
<reference evidence="2" key="1">
    <citation type="submission" date="2020-06" db="EMBL/GenBank/DDBJ databases">
        <authorList>
            <consortium name="Plant Systems Biology data submission"/>
        </authorList>
    </citation>
    <scope>NUCLEOTIDE SEQUENCE</scope>
    <source>
        <strain evidence="2">D6</strain>
    </source>
</reference>
<comment type="caution">
    <text evidence="2">The sequence shown here is derived from an EMBL/GenBank/DDBJ whole genome shotgun (WGS) entry which is preliminary data.</text>
</comment>
<protein>
    <submittedName>
        <fullName evidence="2">Uncharacterized protein</fullName>
    </submittedName>
</protein>
<dbReference type="Proteomes" id="UP001153069">
    <property type="component" value="Unassembled WGS sequence"/>
</dbReference>
<feature type="compositionally biased region" description="Acidic residues" evidence="1">
    <location>
        <begin position="47"/>
        <end position="58"/>
    </location>
</feature>
<accession>A0A9N8HRL4</accession>
<dbReference type="EMBL" id="CAICTM010001409">
    <property type="protein sequence ID" value="CAB9523391.1"/>
    <property type="molecule type" value="Genomic_DNA"/>
</dbReference>